<evidence type="ECO:0000256" key="13">
    <source>
        <dbReference type="ARBA" id="ARBA00023242"/>
    </source>
</evidence>
<dbReference type="Proteomes" id="UP000887565">
    <property type="component" value="Unplaced"/>
</dbReference>
<evidence type="ECO:0000256" key="10">
    <source>
        <dbReference type="ARBA" id="ARBA00023015"/>
    </source>
</evidence>
<keyword evidence="5" id="KW-0479">Metal-binding</keyword>
<evidence type="ECO:0000256" key="7">
    <source>
        <dbReference type="ARBA" id="ARBA00022771"/>
    </source>
</evidence>
<evidence type="ECO:0000256" key="5">
    <source>
        <dbReference type="ARBA" id="ARBA00022723"/>
    </source>
</evidence>
<accession>A0A915KYC0</accession>
<proteinExistence type="inferred from homology"/>
<evidence type="ECO:0000256" key="1">
    <source>
        <dbReference type="ARBA" id="ARBA00004123"/>
    </source>
</evidence>
<dbReference type="AlphaFoldDB" id="A0A915KYC0"/>
<dbReference type="Gene3D" id="3.30.60.60">
    <property type="entry name" value="N-acetyl transferase-like"/>
    <property type="match status" value="1"/>
</dbReference>
<evidence type="ECO:0000256" key="11">
    <source>
        <dbReference type="ARBA" id="ARBA00023163"/>
    </source>
</evidence>
<dbReference type="GO" id="GO:0010468">
    <property type="term" value="P:regulation of gene expression"/>
    <property type="evidence" value="ECO:0007669"/>
    <property type="project" value="UniProtKB-ARBA"/>
</dbReference>
<evidence type="ECO:0000256" key="3">
    <source>
        <dbReference type="ARBA" id="ARBA00013184"/>
    </source>
</evidence>
<name>A0A915KYC0_ROMCU</name>
<evidence type="ECO:0000256" key="12">
    <source>
        <dbReference type="ARBA" id="ARBA00023204"/>
    </source>
</evidence>
<dbReference type="InterPro" id="IPR040706">
    <property type="entry name" value="Zf-MYST"/>
</dbReference>
<evidence type="ECO:0000256" key="4">
    <source>
        <dbReference type="ARBA" id="ARBA00022679"/>
    </source>
</evidence>
<dbReference type="PANTHER" id="PTHR10615:SF219">
    <property type="entry name" value="HISTONE ACETYLTRANSFERASE KAT5"/>
    <property type="match status" value="1"/>
</dbReference>
<dbReference type="Pfam" id="PF17772">
    <property type="entry name" value="zf-MYST"/>
    <property type="match status" value="1"/>
</dbReference>
<dbReference type="WBParaSite" id="nRc.2.0.1.t42477-RA">
    <property type="protein sequence ID" value="nRc.2.0.1.t42477-RA"/>
    <property type="gene ID" value="nRc.2.0.1.g42477"/>
</dbReference>
<evidence type="ECO:0000313" key="18">
    <source>
        <dbReference type="Proteomes" id="UP000887565"/>
    </source>
</evidence>
<dbReference type="SUPFAM" id="SSF54160">
    <property type="entry name" value="Chromo domain-like"/>
    <property type="match status" value="1"/>
</dbReference>
<reference evidence="19" key="1">
    <citation type="submission" date="2022-11" db="UniProtKB">
        <authorList>
            <consortium name="WormBaseParasite"/>
        </authorList>
    </citation>
    <scope>IDENTIFICATION</scope>
</reference>
<keyword evidence="9" id="KW-0007">Acetylation</keyword>
<keyword evidence="7" id="KW-0863">Zinc-finger</keyword>
<dbReference type="GO" id="GO:0046972">
    <property type="term" value="F:histone H4K16 acetyltransferase activity"/>
    <property type="evidence" value="ECO:0007669"/>
    <property type="project" value="TreeGrafter"/>
</dbReference>
<evidence type="ECO:0000256" key="2">
    <source>
        <dbReference type="ARBA" id="ARBA00010107"/>
    </source>
</evidence>
<evidence type="ECO:0000259" key="17">
    <source>
        <dbReference type="Pfam" id="PF17772"/>
    </source>
</evidence>
<feature type="domain" description="Tudor-knot" evidence="16">
    <location>
        <begin position="22"/>
        <end position="86"/>
    </location>
</feature>
<feature type="domain" description="MYST zinc finger" evidence="17">
    <location>
        <begin position="249"/>
        <end position="276"/>
    </location>
</feature>
<keyword evidence="8" id="KW-0862">Zinc</keyword>
<evidence type="ECO:0000256" key="6">
    <source>
        <dbReference type="ARBA" id="ARBA00022763"/>
    </source>
</evidence>
<organism evidence="18 19">
    <name type="scientific">Romanomermis culicivorax</name>
    <name type="common">Nematode worm</name>
    <dbReference type="NCBI Taxonomy" id="13658"/>
    <lineage>
        <taxon>Eukaryota</taxon>
        <taxon>Metazoa</taxon>
        <taxon>Ecdysozoa</taxon>
        <taxon>Nematoda</taxon>
        <taxon>Enoplea</taxon>
        <taxon>Dorylaimia</taxon>
        <taxon>Mermithida</taxon>
        <taxon>Mermithoidea</taxon>
        <taxon>Mermithidae</taxon>
        <taxon>Romanomermis</taxon>
    </lineage>
</organism>
<keyword evidence="10" id="KW-0805">Transcription regulation</keyword>
<dbReference type="Gene3D" id="2.30.30.140">
    <property type="match status" value="1"/>
</dbReference>
<keyword evidence="13" id="KW-0539">Nucleus</keyword>
<comment type="subcellular location">
    <subcellularLocation>
        <location evidence="1">Nucleus</location>
    </subcellularLocation>
</comment>
<dbReference type="GO" id="GO:0005634">
    <property type="term" value="C:nucleus"/>
    <property type="evidence" value="ECO:0007669"/>
    <property type="project" value="UniProtKB-SubCell"/>
</dbReference>
<dbReference type="GO" id="GO:0000724">
    <property type="term" value="P:double-strand break repair via homologous recombination"/>
    <property type="evidence" value="ECO:0007669"/>
    <property type="project" value="TreeGrafter"/>
</dbReference>
<keyword evidence="6" id="KW-0227">DNA damage</keyword>
<dbReference type="Pfam" id="PF11717">
    <property type="entry name" value="Tudor-knot"/>
    <property type="match status" value="1"/>
</dbReference>
<dbReference type="GO" id="GO:0008270">
    <property type="term" value="F:zinc ion binding"/>
    <property type="evidence" value="ECO:0007669"/>
    <property type="project" value="UniProtKB-KW"/>
</dbReference>
<dbReference type="GO" id="GO:0035267">
    <property type="term" value="C:NuA4 histone acetyltransferase complex"/>
    <property type="evidence" value="ECO:0007669"/>
    <property type="project" value="TreeGrafter"/>
</dbReference>
<evidence type="ECO:0000256" key="15">
    <source>
        <dbReference type="SAM" id="MobiDB-lite"/>
    </source>
</evidence>
<keyword evidence="18" id="KW-1185">Reference proteome</keyword>
<keyword evidence="14" id="KW-0012">Acyltransferase</keyword>
<evidence type="ECO:0000313" key="19">
    <source>
        <dbReference type="WBParaSite" id="nRc.2.0.1.t42477-RA"/>
    </source>
</evidence>
<dbReference type="InterPro" id="IPR050603">
    <property type="entry name" value="MYST_HAT"/>
</dbReference>
<evidence type="ECO:0000259" key="16">
    <source>
        <dbReference type="Pfam" id="PF11717"/>
    </source>
</evidence>
<dbReference type="PANTHER" id="PTHR10615">
    <property type="entry name" value="HISTONE ACETYLTRANSFERASE"/>
    <property type="match status" value="1"/>
</dbReference>
<feature type="region of interest" description="Disordered" evidence="15">
    <location>
        <begin position="158"/>
        <end position="248"/>
    </location>
</feature>
<dbReference type="EC" id="2.3.1.48" evidence="3"/>
<dbReference type="InterPro" id="IPR016197">
    <property type="entry name" value="Chromo-like_dom_sf"/>
</dbReference>
<keyword evidence="4" id="KW-0808">Transferase</keyword>
<dbReference type="InterPro" id="IPR025995">
    <property type="entry name" value="Tudor-knot"/>
</dbReference>
<keyword evidence="11" id="KW-0804">Transcription</keyword>
<protein>
    <recommendedName>
        <fullName evidence="3">histone acetyltransferase</fullName>
        <ecNumber evidence="3">2.3.1.48</ecNumber>
    </recommendedName>
</protein>
<sequence length="282" mass="30425">MPANNNQTNARSSTSSANSVLVEGCRLPVRMPDSDDSEASYQIAEIVAHKVINNEDSYYVHFIDFQCSTLVNKRLDCWLTADKMDLTQIQFTKKDARSTAGCNGAAGPSSALFKLESAPGPCSRSSSPDRDSTMSDMDIEIVGAGQLELGTTALSRSSSITIRNTGGPGRRRSRQSLTSTQSTAFPAFGGATSVNVPTMTTNSTVDDDSLDSTTSVGALMPPPTPNAPQQPRSTGSMSAHNADDTATRVRNIEMVELGKHRIQPWYFSPYPQSQEKIVKSYR</sequence>
<evidence type="ECO:0000256" key="9">
    <source>
        <dbReference type="ARBA" id="ARBA00022990"/>
    </source>
</evidence>
<keyword evidence="12" id="KW-0234">DNA repair</keyword>
<evidence type="ECO:0000256" key="14">
    <source>
        <dbReference type="ARBA" id="ARBA00023315"/>
    </source>
</evidence>
<evidence type="ECO:0000256" key="8">
    <source>
        <dbReference type="ARBA" id="ARBA00022833"/>
    </source>
</evidence>
<comment type="similarity">
    <text evidence="2">Belongs to the MYST (SAS/MOZ) family.</text>
</comment>
<dbReference type="FunFam" id="2.30.30.140:FF:000013">
    <property type="entry name" value="Histone acetyltransferase"/>
    <property type="match status" value="1"/>
</dbReference>